<dbReference type="Proteomes" id="UP000325313">
    <property type="component" value="Unassembled WGS sequence"/>
</dbReference>
<evidence type="ECO:0000313" key="1">
    <source>
        <dbReference type="EMBL" id="KAA1097144.1"/>
    </source>
</evidence>
<protein>
    <submittedName>
        <fullName evidence="1">Uncharacterized protein</fullName>
    </submittedName>
</protein>
<dbReference type="AlphaFoldDB" id="A0A5B0P970"/>
<accession>A0A5B0P970</accession>
<comment type="caution">
    <text evidence="1">The sequence shown here is derived from an EMBL/GenBank/DDBJ whole genome shotgun (WGS) entry which is preliminary data.</text>
</comment>
<name>A0A5B0P970_PUCGR</name>
<proteinExistence type="predicted"/>
<organism evidence="1 2">
    <name type="scientific">Puccinia graminis f. sp. tritici</name>
    <dbReference type="NCBI Taxonomy" id="56615"/>
    <lineage>
        <taxon>Eukaryota</taxon>
        <taxon>Fungi</taxon>
        <taxon>Dikarya</taxon>
        <taxon>Basidiomycota</taxon>
        <taxon>Pucciniomycotina</taxon>
        <taxon>Pucciniomycetes</taxon>
        <taxon>Pucciniales</taxon>
        <taxon>Pucciniaceae</taxon>
        <taxon>Puccinia</taxon>
    </lineage>
</organism>
<reference evidence="1 2" key="1">
    <citation type="submission" date="2019-05" db="EMBL/GenBank/DDBJ databases">
        <title>Emergence of the Ug99 lineage of the wheat stem rust pathogen through somatic hybridization.</title>
        <authorList>
            <person name="Li F."/>
            <person name="Upadhyaya N.M."/>
            <person name="Sperschneider J."/>
            <person name="Matny O."/>
            <person name="Nguyen-Phuc H."/>
            <person name="Mago R."/>
            <person name="Raley C."/>
            <person name="Miller M.E."/>
            <person name="Silverstein K.A.T."/>
            <person name="Henningsen E."/>
            <person name="Hirsch C.D."/>
            <person name="Visser B."/>
            <person name="Pretorius Z.A."/>
            <person name="Steffenson B.J."/>
            <person name="Schwessinger B."/>
            <person name="Dodds P.N."/>
            <person name="Figueroa M."/>
        </authorList>
    </citation>
    <scope>NUCLEOTIDE SEQUENCE [LARGE SCALE GENOMIC DNA]</scope>
    <source>
        <strain evidence="1 2">Ug99</strain>
    </source>
</reference>
<dbReference type="EMBL" id="VDEP01000351">
    <property type="protein sequence ID" value="KAA1097144.1"/>
    <property type="molecule type" value="Genomic_DNA"/>
</dbReference>
<sequence length="166" mass="18000">MRSIGPIVTIAATLGGLFFGGTHSMSTLRADPGWHTFACDPSDTIWQVQDSRCGNPECPQAQTGIPQGKGRQFCRRCSQASRWIPLSACPYNFSGCNSISIPSRVSSLHDPQCQGGTGVHHSRALSNCIRCSASFEQMVWTCLYPDCRVTLDTVPICQNCKRASGT</sequence>
<evidence type="ECO:0000313" key="2">
    <source>
        <dbReference type="Proteomes" id="UP000325313"/>
    </source>
</evidence>
<gene>
    <name evidence="1" type="ORF">PGTUg99_006347</name>
</gene>